<dbReference type="AlphaFoldDB" id="A0A068RNA0"/>
<evidence type="ECO:0000313" key="4">
    <source>
        <dbReference type="Proteomes" id="UP000027586"/>
    </source>
</evidence>
<keyword evidence="4" id="KW-1185">Reference proteome</keyword>
<accession>A0A068RNA0</accession>
<dbReference type="Pfam" id="PF00339">
    <property type="entry name" value="Arrestin_N"/>
    <property type="match status" value="1"/>
</dbReference>
<protein>
    <submittedName>
        <fullName evidence="3">AlyA</fullName>
    </submittedName>
</protein>
<dbReference type="InterPro" id="IPR014756">
    <property type="entry name" value="Ig_E-set"/>
</dbReference>
<gene>
    <name evidence="3" type="ORF">LCOR_02842.1</name>
</gene>
<dbReference type="InterPro" id="IPR011022">
    <property type="entry name" value="Arrestin_C-like"/>
</dbReference>
<proteinExistence type="predicted"/>
<dbReference type="GO" id="GO:0031625">
    <property type="term" value="F:ubiquitin protein ligase binding"/>
    <property type="evidence" value="ECO:0007669"/>
    <property type="project" value="TreeGrafter"/>
</dbReference>
<name>A0A068RNA0_9FUNG</name>
<dbReference type="InterPro" id="IPR014752">
    <property type="entry name" value="Arrestin-like_C"/>
</dbReference>
<dbReference type="VEuPathDB" id="FungiDB:LCOR_02842.1"/>
<sequence>MPVIVPFLSGSSKQLSIDVEQPIIYLRGPPSHSTVNELKGSIVLNLSKPISASLVDVKFVGKAQSQWPEGIGPRGTKLYHEKVIWEQQAVLWQPDADDKGMIPAGDHRWPFQFALSNDMVETIEDEMAQVSYYLSATVRRPGSLVNWKRRRDMLVLRTLSGDDRMIRMERDTDWCTATIALEQSAVVAGAHFPLTFMFVPKQKGVALECISMVVQEHKAYRLAEYHAARSENMKFKINLDSATSATDPEMVDASFAQLRRALNAKNAHIPLTVEPFQYRLVLQMPDCKSLTHSTYFPEIEIRHLLHIRMELSMPNCTERSIIDFRTPITIMDCRLKDEFGLPAYEERAPSANDLDRGEGRFKALSNSLAMGFFVCPCYTEYRKTVMGNREDFLLLRQQIISEHTALPPPYDG</sequence>
<dbReference type="InterPro" id="IPR011021">
    <property type="entry name" value="Arrestin-like_N"/>
</dbReference>
<dbReference type="GO" id="GO:0070086">
    <property type="term" value="P:ubiquitin-dependent endocytosis"/>
    <property type="evidence" value="ECO:0007669"/>
    <property type="project" value="TreeGrafter"/>
</dbReference>
<evidence type="ECO:0000259" key="1">
    <source>
        <dbReference type="Pfam" id="PF00339"/>
    </source>
</evidence>
<dbReference type="InterPro" id="IPR050357">
    <property type="entry name" value="Arrestin_domain-protein"/>
</dbReference>
<organism evidence="3 4">
    <name type="scientific">Lichtheimia corymbifera JMRC:FSU:9682</name>
    <dbReference type="NCBI Taxonomy" id="1263082"/>
    <lineage>
        <taxon>Eukaryota</taxon>
        <taxon>Fungi</taxon>
        <taxon>Fungi incertae sedis</taxon>
        <taxon>Mucoromycota</taxon>
        <taxon>Mucoromycotina</taxon>
        <taxon>Mucoromycetes</taxon>
        <taxon>Mucorales</taxon>
        <taxon>Lichtheimiaceae</taxon>
        <taxon>Lichtheimia</taxon>
    </lineage>
</organism>
<reference evidence="3" key="1">
    <citation type="submission" date="2013-08" db="EMBL/GenBank/DDBJ databases">
        <title>Gene expansion shapes genome architecture in the human pathogen Lichtheimia corymbifera: an evolutionary genomics analysis in the ancient terrestrial Mucorales (Mucoromycotina).</title>
        <authorList>
            <person name="Schwartze V.U."/>
            <person name="Winter S."/>
            <person name="Shelest E."/>
            <person name="Marcet-Houben M."/>
            <person name="Horn F."/>
            <person name="Wehner S."/>
            <person name="Hoffmann K."/>
            <person name="Riege K."/>
            <person name="Sammeth M."/>
            <person name="Nowrousian M."/>
            <person name="Valiante V."/>
            <person name="Linde J."/>
            <person name="Jacobsen I.D."/>
            <person name="Marz M."/>
            <person name="Brakhage A.A."/>
            <person name="Gabaldon T."/>
            <person name="Bocker S."/>
            <person name="Voigt K."/>
        </authorList>
    </citation>
    <scope>NUCLEOTIDE SEQUENCE [LARGE SCALE GENOMIC DNA]</scope>
    <source>
        <strain evidence="3">FSU 9682</strain>
    </source>
</reference>
<evidence type="ECO:0000259" key="2">
    <source>
        <dbReference type="Pfam" id="PF02752"/>
    </source>
</evidence>
<feature type="domain" description="Arrestin-like N-terminal" evidence="1">
    <location>
        <begin position="36"/>
        <end position="159"/>
    </location>
</feature>
<dbReference type="GO" id="GO:0005886">
    <property type="term" value="C:plasma membrane"/>
    <property type="evidence" value="ECO:0007669"/>
    <property type="project" value="TreeGrafter"/>
</dbReference>
<dbReference type="Gene3D" id="2.60.40.640">
    <property type="match status" value="1"/>
</dbReference>
<dbReference type="Pfam" id="PF02752">
    <property type="entry name" value="Arrestin_C"/>
    <property type="match status" value="1"/>
</dbReference>
<comment type="caution">
    <text evidence="3">The sequence shown here is derived from an EMBL/GenBank/DDBJ whole genome shotgun (WGS) entry which is preliminary data.</text>
</comment>
<feature type="domain" description="Arrestin C-terminal-like" evidence="2">
    <location>
        <begin position="176"/>
        <end position="333"/>
    </location>
</feature>
<dbReference type="PANTHER" id="PTHR11188:SF17">
    <property type="entry name" value="FI21816P1"/>
    <property type="match status" value="1"/>
</dbReference>
<dbReference type="EMBL" id="CBTN010000009">
    <property type="protein sequence ID" value="CDH51200.1"/>
    <property type="molecule type" value="Genomic_DNA"/>
</dbReference>
<dbReference type="GO" id="GO:0005829">
    <property type="term" value="C:cytosol"/>
    <property type="evidence" value="ECO:0007669"/>
    <property type="project" value="TreeGrafter"/>
</dbReference>
<dbReference type="STRING" id="1263082.A0A068RNA0"/>
<dbReference type="PANTHER" id="PTHR11188">
    <property type="entry name" value="ARRESTIN DOMAIN CONTAINING PROTEIN"/>
    <property type="match status" value="1"/>
</dbReference>
<dbReference type="Proteomes" id="UP000027586">
    <property type="component" value="Unassembled WGS sequence"/>
</dbReference>
<dbReference type="OrthoDB" id="2333384at2759"/>
<evidence type="ECO:0000313" key="3">
    <source>
        <dbReference type="EMBL" id="CDH51200.1"/>
    </source>
</evidence>
<dbReference type="GO" id="GO:0030674">
    <property type="term" value="F:protein-macromolecule adaptor activity"/>
    <property type="evidence" value="ECO:0007669"/>
    <property type="project" value="TreeGrafter"/>
</dbReference>
<dbReference type="SUPFAM" id="SSF81296">
    <property type="entry name" value="E set domains"/>
    <property type="match status" value="1"/>
</dbReference>